<reference evidence="5 6" key="1">
    <citation type="submission" date="2017-11" db="EMBL/GenBank/DDBJ databases">
        <title>Draft genome of actinobacteria isolated from guarana (Paullinia cupana (Mart.) Ducke.</title>
        <authorList>
            <person name="Siqueira K.A."/>
            <person name="Liotti R.G."/>
            <person name="Mendes T.A.O."/>
            <person name="Soares M.A."/>
        </authorList>
    </citation>
    <scope>NUCLEOTIDE SEQUENCE [LARGE SCALE GENOMIC DNA]</scope>
    <source>
        <strain evidence="5 6">193</strain>
    </source>
</reference>
<keyword evidence="6" id="KW-1185">Reference proteome</keyword>
<comment type="similarity">
    <text evidence="1">Belongs to the short-chain dehydrogenases/reductases (SDR) family.</text>
</comment>
<dbReference type="Pfam" id="PF13561">
    <property type="entry name" value="adh_short_C2"/>
    <property type="match status" value="1"/>
</dbReference>
<dbReference type="PANTHER" id="PTHR24321">
    <property type="entry name" value="DEHYDROGENASES, SHORT CHAIN"/>
    <property type="match status" value="1"/>
</dbReference>
<sequence>MVGVGEGRVALVVGGASGIGEATVDELVRRGWRVVVADRDAEGAERVASRITASGGAAHAVTADVTDTSSVVAATRDAAERWGRLDAVIPCAGVIDPSPSDTLEDASLLRMLDIHLVGTIRCVRAAFPYLCEAAEPAIVAISSVAAHIGTPHRLSYTAAKGGIEAVVRTLAVEWAPHGIRINAVAPGWVKTPMITQAIDEGRLDAGTLEALSPFERLAEPVEIAGAIAFLASPAASYVSGTTLLVDGALTVRGPWPQGVVPPPVRRREN</sequence>
<evidence type="ECO:0000256" key="3">
    <source>
        <dbReference type="ARBA" id="ARBA00023027"/>
    </source>
</evidence>
<dbReference type="InterPro" id="IPR036291">
    <property type="entry name" value="NAD(P)-bd_dom_sf"/>
</dbReference>
<gene>
    <name evidence="5" type="ORF">CTZ28_23870</name>
</gene>
<dbReference type="SUPFAM" id="SSF51735">
    <property type="entry name" value="NAD(P)-binding Rossmann-fold domains"/>
    <property type="match status" value="1"/>
</dbReference>
<dbReference type="InterPro" id="IPR002347">
    <property type="entry name" value="SDR_fam"/>
</dbReference>
<evidence type="ECO:0000313" key="5">
    <source>
        <dbReference type="EMBL" id="RMB83405.1"/>
    </source>
</evidence>
<dbReference type="CDD" id="cd05233">
    <property type="entry name" value="SDR_c"/>
    <property type="match status" value="1"/>
</dbReference>
<dbReference type="SMART" id="SM00822">
    <property type="entry name" value="PKS_KR"/>
    <property type="match status" value="1"/>
</dbReference>
<dbReference type="RefSeq" id="WP_121891759.1">
    <property type="nucleotide sequence ID" value="NZ_PENI01000016.1"/>
</dbReference>
<dbReference type="Proteomes" id="UP000270471">
    <property type="component" value="Unassembled WGS sequence"/>
</dbReference>
<dbReference type="FunFam" id="3.40.50.720:FF:000084">
    <property type="entry name" value="Short-chain dehydrogenase reductase"/>
    <property type="match status" value="1"/>
</dbReference>
<keyword evidence="2" id="KW-0560">Oxidoreductase</keyword>
<proteinExistence type="inferred from homology"/>
<organism evidence="5 6">
    <name type="scientific">Streptomyces shenzhenensis</name>
    <dbReference type="NCBI Taxonomy" id="943815"/>
    <lineage>
        <taxon>Bacteria</taxon>
        <taxon>Bacillati</taxon>
        <taxon>Actinomycetota</taxon>
        <taxon>Actinomycetes</taxon>
        <taxon>Kitasatosporales</taxon>
        <taxon>Streptomycetaceae</taxon>
        <taxon>Streptomyces</taxon>
    </lineage>
</organism>
<name>A0A3M0I3K4_9ACTN</name>
<comment type="caution">
    <text evidence="5">The sequence shown here is derived from an EMBL/GenBank/DDBJ whole genome shotgun (WGS) entry which is preliminary data.</text>
</comment>
<dbReference type="AlphaFoldDB" id="A0A3M0I3K4"/>
<feature type="domain" description="Ketoreductase" evidence="4">
    <location>
        <begin position="8"/>
        <end position="188"/>
    </location>
</feature>
<dbReference type="Gene3D" id="3.40.50.720">
    <property type="entry name" value="NAD(P)-binding Rossmann-like Domain"/>
    <property type="match status" value="1"/>
</dbReference>
<dbReference type="PRINTS" id="PR00081">
    <property type="entry name" value="GDHRDH"/>
</dbReference>
<dbReference type="EMBL" id="PENI01000016">
    <property type="protein sequence ID" value="RMB83405.1"/>
    <property type="molecule type" value="Genomic_DNA"/>
</dbReference>
<evidence type="ECO:0000313" key="6">
    <source>
        <dbReference type="Proteomes" id="UP000270471"/>
    </source>
</evidence>
<dbReference type="PANTHER" id="PTHR24321:SF8">
    <property type="entry name" value="ESTRADIOL 17-BETA-DEHYDROGENASE 8-RELATED"/>
    <property type="match status" value="1"/>
</dbReference>
<dbReference type="PROSITE" id="PS00061">
    <property type="entry name" value="ADH_SHORT"/>
    <property type="match status" value="1"/>
</dbReference>
<protein>
    <submittedName>
        <fullName evidence="5">SDR family oxidoreductase</fullName>
    </submittedName>
</protein>
<dbReference type="GO" id="GO:0016491">
    <property type="term" value="F:oxidoreductase activity"/>
    <property type="evidence" value="ECO:0007669"/>
    <property type="project" value="UniProtKB-KW"/>
</dbReference>
<evidence type="ECO:0000259" key="4">
    <source>
        <dbReference type="SMART" id="SM00822"/>
    </source>
</evidence>
<accession>A0A3M0I3K4</accession>
<dbReference type="InterPro" id="IPR020904">
    <property type="entry name" value="Sc_DH/Rdtase_CS"/>
</dbReference>
<evidence type="ECO:0000256" key="1">
    <source>
        <dbReference type="ARBA" id="ARBA00006484"/>
    </source>
</evidence>
<dbReference type="OrthoDB" id="7064009at2"/>
<evidence type="ECO:0000256" key="2">
    <source>
        <dbReference type="ARBA" id="ARBA00023002"/>
    </source>
</evidence>
<dbReference type="InterPro" id="IPR057326">
    <property type="entry name" value="KR_dom"/>
</dbReference>
<keyword evidence="3" id="KW-0520">NAD</keyword>